<evidence type="ECO:0000313" key="7">
    <source>
        <dbReference type="Proteomes" id="UP001062165"/>
    </source>
</evidence>
<sequence>MSNYLFYIIYFAWLVLAPLAISAQPQGGGQWVAVAELTDEFDGLSLDSSKWDSYHPHWQGRPPSKFIPDNTVVKDGYLQLRASVLQNPSTVANPSQDLWVGAAACVSKGWSAKPGYYYEARIKASDLSMTSSFWFRVGQYSEIDVLEHIGHASNDRSKTLGKDLSYQYHSNTFYYGSHQGLKLKNAESPLKERGREVFHVFGFWWKDAETLLFYLDGKLVHEIAPRVPFAENLKMIFDTEVFAEYSGEFGMPGLPRVENLTDSTKNTMYVDYVRTYKMIKK</sequence>
<evidence type="ECO:0000256" key="3">
    <source>
        <dbReference type="ARBA" id="ARBA00022801"/>
    </source>
</evidence>
<evidence type="ECO:0000256" key="1">
    <source>
        <dbReference type="ARBA" id="ARBA00006865"/>
    </source>
</evidence>
<keyword evidence="3" id="KW-0378">Hydrolase</keyword>
<evidence type="ECO:0000256" key="2">
    <source>
        <dbReference type="ARBA" id="ARBA00022729"/>
    </source>
</evidence>
<dbReference type="InterPro" id="IPR013320">
    <property type="entry name" value="ConA-like_dom_sf"/>
</dbReference>
<feature type="domain" description="GH16" evidence="5">
    <location>
        <begin position="39"/>
        <end position="281"/>
    </location>
</feature>
<gene>
    <name evidence="6" type="ORF">N7E81_10815</name>
</gene>
<dbReference type="InterPro" id="IPR000757">
    <property type="entry name" value="Beta-glucanase-like"/>
</dbReference>
<dbReference type="SUPFAM" id="SSF49899">
    <property type="entry name" value="Concanavalin A-like lectins/glucanases"/>
    <property type="match status" value="1"/>
</dbReference>
<name>A0ABY6CVG4_9BACT</name>
<keyword evidence="4" id="KW-0326">Glycosidase</keyword>
<comment type="similarity">
    <text evidence="1">Belongs to the glycosyl hydrolase 16 family.</text>
</comment>
<dbReference type="PIRSF" id="PIRSF001097">
    <property type="entry name" value="Agarase"/>
    <property type="match status" value="1"/>
</dbReference>
<proteinExistence type="inferred from homology"/>
<dbReference type="PANTHER" id="PTHR10963">
    <property type="entry name" value="GLYCOSYL HYDROLASE-RELATED"/>
    <property type="match status" value="1"/>
</dbReference>
<dbReference type="RefSeq" id="WP_263049605.1">
    <property type="nucleotide sequence ID" value="NZ_CP106735.1"/>
</dbReference>
<evidence type="ECO:0000259" key="5">
    <source>
        <dbReference type="PROSITE" id="PS51762"/>
    </source>
</evidence>
<dbReference type="PANTHER" id="PTHR10963:SF55">
    <property type="entry name" value="GLYCOSIDE HYDROLASE FAMILY 16 PROTEIN"/>
    <property type="match status" value="1"/>
</dbReference>
<dbReference type="PROSITE" id="PS51762">
    <property type="entry name" value="GH16_2"/>
    <property type="match status" value="1"/>
</dbReference>
<keyword evidence="2" id="KW-0732">Signal</keyword>
<keyword evidence="7" id="KW-1185">Reference proteome</keyword>
<dbReference type="EMBL" id="CP106735">
    <property type="protein sequence ID" value="UXX77858.1"/>
    <property type="molecule type" value="Genomic_DNA"/>
</dbReference>
<dbReference type="InterPro" id="IPR016287">
    <property type="entry name" value="Beta_agarase"/>
</dbReference>
<dbReference type="Gene3D" id="2.60.120.200">
    <property type="match status" value="1"/>
</dbReference>
<evidence type="ECO:0000313" key="6">
    <source>
        <dbReference type="EMBL" id="UXX77858.1"/>
    </source>
</evidence>
<accession>A0ABY6CVG4</accession>
<organism evidence="6 7">
    <name type="scientific">Reichenbachiella carrageenanivorans</name>
    <dbReference type="NCBI Taxonomy" id="2979869"/>
    <lineage>
        <taxon>Bacteria</taxon>
        <taxon>Pseudomonadati</taxon>
        <taxon>Bacteroidota</taxon>
        <taxon>Cytophagia</taxon>
        <taxon>Cytophagales</taxon>
        <taxon>Reichenbachiellaceae</taxon>
        <taxon>Reichenbachiella</taxon>
    </lineage>
</organism>
<protein>
    <submittedName>
        <fullName evidence="6">Family 16 glycosylhydrolase</fullName>
    </submittedName>
</protein>
<dbReference type="Proteomes" id="UP001062165">
    <property type="component" value="Chromosome"/>
</dbReference>
<reference evidence="6" key="1">
    <citation type="submission" date="2022-10" db="EMBL/GenBank/DDBJ databases">
        <title>Comparative genomics and taxonomic characterization of three novel marine species of genus Reichenbachiella exhibiting antioxidant and polysaccharide degradation activities.</title>
        <authorList>
            <person name="Muhammad N."/>
            <person name="Lee Y.-J."/>
            <person name="Ko J."/>
            <person name="Kim S.-G."/>
        </authorList>
    </citation>
    <scope>NUCLEOTIDE SEQUENCE</scope>
    <source>
        <strain evidence="6">Wsw4-B4</strain>
    </source>
</reference>
<evidence type="ECO:0000256" key="4">
    <source>
        <dbReference type="ARBA" id="ARBA00023295"/>
    </source>
</evidence>
<dbReference type="InterPro" id="IPR050546">
    <property type="entry name" value="Glycosyl_Hydrlase_16"/>
</dbReference>